<dbReference type="Proteomes" id="UP001321492">
    <property type="component" value="Unassembled WGS sequence"/>
</dbReference>
<dbReference type="InterPro" id="IPR035069">
    <property type="entry name" value="TTHA1013/TTHA0281-like"/>
</dbReference>
<keyword evidence="3" id="KW-1185">Reference proteome</keyword>
<dbReference type="Gene3D" id="3.30.160.250">
    <property type="match status" value="1"/>
</dbReference>
<protein>
    <submittedName>
        <fullName evidence="2">Type II toxin-antitoxin system HicB family antitoxin</fullName>
    </submittedName>
</protein>
<dbReference type="SUPFAM" id="SSF143100">
    <property type="entry name" value="TTHA1013/TTHA0281-like"/>
    <property type="match status" value="1"/>
</dbReference>
<feature type="domain" description="HicB-like antitoxin of toxin-antitoxin system" evidence="1">
    <location>
        <begin position="4"/>
        <end position="80"/>
    </location>
</feature>
<evidence type="ECO:0000259" key="1">
    <source>
        <dbReference type="Pfam" id="PF15919"/>
    </source>
</evidence>
<name>A0ABT7AGT9_9HYPH</name>
<evidence type="ECO:0000313" key="2">
    <source>
        <dbReference type="EMBL" id="MDJ1158592.1"/>
    </source>
</evidence>
<sequence>MTHYIALIHKDAASSYGVSFPDVPGVFAAADTLDAAIVEAQEALSFAASDWRELTGEPFPGPRTLDDLRLDPAFLDGVADAVIAAIPLHTPVPAAA</sequence>
<dbReference type="Pfam" id="PF15919">
    <property type="entry name" value="HicB_lk_antitox"/>
    <property type="match status" value="1"/>
</dbReference>
<dbReference type="RefSeq" id="WP_283740576.1">
    <property type="nucleotide sequence ID" value="NZ_JASJEV010000005.1"/>
</dbReference>
<gene>
    <name evidence="2" type="ORF">QNA08_10130</name>
</gene>
<proteinExistence type="predicted"/>
<comment type="caution">
    <text evidence="2">The sequence shown here is derived from an EMBL/GenBank/DDBJ whole genome shotgun (WGS) entry which is preliminary data.</text>
</comment>
<reference evidence="2 3" key="1">
    <citation type="submission" date="2023-05" db="EMBL/GenBank/DDBJ databases">
        <title>Chelatococcus sp. nov., a moderately thermophilic bacterium isolated from hot spring microbial mat.</title>
        <authorList>
            <person name="Hu C.-J."/>
            <person name="Li W.-J."/>
        </authorList>
    </citation>
    <scope>NUCLEOTIDE SEQUENCE [LARGE SCALE GENOMIC DNA]</scope>
    <source>
        <strain evidence="2 3">SYSU G07232</strain>
    </source>
</reference>
<accession>A0ABT7AGT9</accession>
<evidence type="ECO:0000313" key="3">
    <source>
        <dbReference type="Proteomes" id="UP001321492"/>
    </source>
</evidence>
<organism evidence="2 3">
    <name type="scientific">Chelatococcus albus</name>
    <dbReference type="NCBI Taxonomy" id="3047466"/>
    <lineage>
        <taxon>Bacteria</taxon>
        <taxon>Pseudomonadati</taxon>
        <taxon>Pseudomonadota</taxon>
        <taxon>Alphaproteobacteria</taxon>
        <taxon>Hyphomicrobiales</taxon>
        <taxon>Chelatococcaceae</taxon>
        <taxon>Chelatococcus</taxon>
    </lineage>
</organism>
<dbReference type="EMBL" id="JASJEV010000005">
    <property type="protein sequence ID" value="MDJ1158592.1"/>
    <property type="molecule type" value="Genomic_DNA"/>
</dbReference>
<dbReference type="InterPro" id="IPR031807">
    <property type="entry name" value="HicB-like"/>
</dbReference>